<feature type="domain" description="C2H2-type" evidence="9">
    <location>
        <begin position="345"/>
        <end position="368"/>
    </location>
</feature>
<evidence type="ECO:0000256" key="6">
    <source>
        <dbReference type="ARBA" id="ARBA00023242"/>
    </source>
</evidence>
<evidence type="ECO:0000313" key="10">
    <source>
        <dbReference type="EMBL" id="CAL8110855.1"/>
    </source>
</evidence>
<feature type="compositionally biased region" description="Acidic residues" evidence="8">
    <location>
        <begin position="201"/>
        <end position="212"/>
    </location>
</feature>
<dbReference type="InterPro" id="IPR013087">
    <property type="entry name" value="Znf_C2H2_type"/>
</dbReference>
<name>A0ABP1QRT0_9HEXA</name>
<evidence type="ECO:0000256" key="4">
    <source>
        <dbReference type="ARBA" id="ARBA00022771"/>
    </source>
</evidence>
<keyword evidence="6" id="KW-0539">Nucleus</keyword>
<dbReference type="SUPFAM" id="SSF57667">
    <property type="entry name" value="beta-beta-alpha zinc fingers"/>
    <property type="match status" value="1"/>
</dbReference>
<keyword evidence="3" id="KW-0677">Repeat</keyword>
<reference evidence="10 11" key="1">
    <citation type="submission" date="2024-08" db="EMBL/GenBank/DDBJ databases">
        <authorList>
            <person name="Cucini C."/>
            <person name="Frati F."/>
        </authorList>
    </citation>
    <scope>NUCLEOTIDE SEQUENCE [LARGE SCALE GENOMIC DNA]</scope>
</reference>
<dbReference type="EMBL" id="CAXLJM020000046">
    <property type="protein sequence ID" value="CAL8110855.1"/>
    <property type="molecule type" value="Genomic_DNA"/>
</dbReference>
<dbReference type="PANTHER" id="PTHR24394:SF29">
    <property type="entry name" value="MYONEURIN"/>
    <property type="match status" value="1"/>
</dbReference>
<feature type="domain" description="C2H2-type" evidence="9">
    <location>
        <begin position="317"/>
        <end position="344"/>
    </location>
</feature>
<dbReference type="InterPro" id="IPR036236">
    <property type="entry name" value="Znf_C2H2_sf"/>
</dbReference>
<evidence type="ECO:0000256" key="5">
    <source>
        <dbReference type="ARBA" id="ARBA00022833"/>
    </source>
</evidence>
<accession>A0ABP1QRT0</accession>
<evidence type="ECO:0000256" key="1">
    <source>
        <dbReference type="ARBA" id="ARBA00004123"/>
    </source>
</evidence>
<feature type="compositionally biased region" description="Acidic residues" evidence="8">
    <location>
        <begin position="219"/>
        <end position="239"/>
    </location>
</feature>
<organism evidence="10 11">
    <name type="scientific">Orchesella dallaii</name>
    <dbReference type="NCBI Taxonomy" id="48710"/>
    <lineage>
        <taxon>Eukaryota</taxon>
        <taxon>Metazoa</taxon>
        <taxon>Ecdysozoa</taxon>
        <taxon>Arthropoda</taxon>
        <taxon>Hexapoda</taxon>
        <taxon>Collembola</taxon>
        <taxon>Entomobryomorpha</taxon>
        <taxon>Entomobryoidea</taxon>
        <taxon>Orchesellidae</taxon>
        <taxon>Orchesellinae</taxon>
        <taxon>Orchesella</taxon>
    </lineage>
</organism>
<comment type="subcellular location">
    <subcellularLocation>
        <location evidence="1">Nucleus</location>
    </subcellularLocation>
</comment>
<gene>
    <name evidence="10" type="ORF">ODALV1_LOCUS14491</name>
</gene>
<keyword evidence="11" id="KW-1185">Reference proteome</keyword>
<feature type="compositionally biased region" description="Polar residues" evidence="8">
    <location>
        <begin position="86"/>
        <end position="98"/>
    </location>
</feature>
<dbReference type="Gene3D" id="3.30.160.60">
    <property type="entry name" value="Classic Zinc Finger"/>
    <property type="match status" value="2"/>
</dbReference>
<evidence type="ECO:0000256" key="8">
    <source>
        <dbReference type="SAM" id="MobiDB-lite"/>
    </source>
</evidence>
<evidence type="ECO:0000259" key="9">
    <source>
        <dbReference type="PROSITE" id="PS50157"/>
    </source>
</evidence>
<comment type="caution">
    <text evidence="10">The sequence shown here is derived from an EMBL/GenBank/DDBJ whole genome shotgun (WGS) entry which is preliminary data.</text>
</comment>
<dbReference type="PANTHER" id="PTHR24394">
    <property type="entry name" value="ZINC FINGER PROTEIN"/>
    <property type="match status" value="1"/>
</dbReference>
<evidence type="ECO:0000256" key="7">
    <source>
        <dbReference type="PROSITE-ProRule" id="PRU00042"/>
    </source>
</evidence>
<feature type="region of interest" description="Disordered" evidence="8">
    <location>
        <begin position="75"/>
        <end position="98"/>
    </location>
</feature>
<protein>
    <recommendedName>
        <fullName evidence="9">C2H2-type domain-containing protein</fullName>
    </recommendedName>
</protein>
<dbReference type="Proteomes" id="UP001642540">
    <property type="component" value="Unassembled WGS sequence"/>
</dbReference>
<evidence type="ECO:0000256" key="2">
    <source>
        <dbReference type="ARBA" id="ARBA00022723"/>
    </source>
</evidence>
<keyword evidence="2" id="KW-0479">Metal-binding</keyword>
<sequence>MGTLEQQVKELQVGLVAVIQALDYIQTFMESDYGLKFQFHAYRSSSPYSEHCELLKTLKTKLGHKNETFPNEKVFRQEDDQDQDRPNSTSTTFTRNEPIQYYTQETRLESNATATIVTATPSSNPAMLQSFVPICDSQENHSNEAQVHPLSGPAITGNFEVLETKTGSDDKSALIGHHEGIPVFTLSEIAMKHEHSTEMYHDEEEDDDDDEVGGAFASDADDENDMGNEDDVDEDESMGIEDSISNEENRIEESETSQLKVEQPCVPTEQPGENRKPAATSRSRKPKESEFKCPHCRRRCQNQDALILHMSHHKQQVQCSQCGIWLADKSVLNRHMRGHTGVRPFSCKFCNETFTRQDIAKKHTQRKHKEMLN</sequence>
<feature type="region of interest" description="Disordered" evidence="8">
    <location>
        <begin position="197"/>
        <end position="290"/>
    </location>
</feature>
<dbReference type="PROSITE" id="PS00028">
    <property type="entry name" value="ZINC_FINGER_C2H2_1"/>
    <property type="match status" value="3"/>
</dbReference>
<dbReference type="SMART" id="SM00355">
    <property type="entry name" value="ZnF_C2H2"/>
    <property type="match status" value="3"/>
</dbReference>
<dbReference type="PROSITE" id="PS50157">
    <property type="entry name" value="ZINC_FINGER_C2H2_2"/>
    <property type="match status" value="2"/>
</dbReference>
<keyword evidence="4 7" id="KW-0863">Zinc-finger</keyword>
<evidence type="ECO:0000313" key="11">
    <source>
        <dbReference type="Proteomes" id="UP001642540"/>
    </source>
</evidence>
<evidence type="ECO:0000256" key="3">
    <source>
        <dbReference type="ARBA" id="ARBA00022737"/>
    </source>
</evidence>
<proteinExistence type="predicted"/>
<keyword evidence="5" id="KW-0862">Zinc</keyword>